<dbReference type="KEGG" id="het:BBW65_03880"/>
<keyword evidence="2" id="KW-1185">Reference proteome</keyword>
<dbReference type="AlphaFoldDB" id="A0A1B1U5F7"/>
<evidence type="ECO:0000313" key="2">
    <source>
        <dbReference type="Proteomes" id="UP000092884"/>
    </source>
</evidence>
<protein>
    <submittedName>
        <fullName evidence="1">Uncharacterized protein</fullName>
    </submittedName>
</protein>
<reference evidence="2" key="1">
    <citation type="submission" date="2016-07" db="EMBL/GenBank/DDBJ databases">
        <authorList>
            <person name="Florea S."/>
            <person name="Webb J.S."/>
            <person name="Jaromczyk J."/>
            <person name="Schardl C.L."/>
        </authorList>
    </citation>
    <scope>NUCLEOTIDE SEQUENCE [LARGE SCALE GENOMIC DNA]</scope>
    <source>
        <strain evidence="2">MIT 01-6242</strain>
    </source>
</reference>
<gene>
    <name evidence="1" type="ORF">BBW65_03880</name>
</gene>
<sequence length="69" mass="8114">MIIQNQNFKKTHYFIQSRQTRIKLKNSKNQNKVKAMWVTHKKRAGVWGILRGIRGCLAINPLIPPQERS</sequence>
<dbReference type="Proteomes" id="UP000092884">
    <property type="component" value="Chromosome"/>
</dbReference>
<dbReference type="EMBL" id="CP016503">
    <property type="protein sequence ID" value="ANV97990.1"/>
    <property type="molecule type" value="Genomic_DNA"/>
</dbReference>
<name>A0A1B1U5F7_9HELI</name>
<evidence type="ECO:0000313" key="1">
    <source>
        <dbReference type="EMBL" id="ANV97990.1"/>
    </source>
</evidence>
<organism evidence="1 2">
    <name type="scientific">Helicobacter enhydrae</name>
    <dbReference type="NCBI Taxonomy" id="222136"/>
    <lineage>
        <taxon>Bacteria</taxon>
        <taxon>Pseudomonadati</taxon>
        <taxon>Campylobacterota</taxon>
        <taxon>Epsilonproteobacteria</taxon>
        <taxon>Campylobacterales</taxon>
        <taxon>Helicobacteraceae</taxon>
        <taxon>Helicobacter</taxon>
    </lineage>
</organism>
<dbReference type="STRING" id="222136.BBW65_03880"/>
<proteinExistence type="predicted"/>
<accession>A0A1B1U5F7</accession>